<dbReference type="InterPro" id="IPR001610">
    <property type="entry name" value="PAC"/>
</dbReference>
<dbReference type="EMBL" id="CP095075">
    <property type="protein sequence ID" value="UOR13942.1"/>
    <property type="molecule type" value="Genomic_DNA"/>
</dbReference>
<dbReference type="InterPro" id="IPR035965">
    <property type="entry name" value="PAS-like_dom_sf"/>
</dbReference>
<dbReference type="InterPro" id="IPR036097">
    <property type="entry name" value="HisK_dim/P_sf"/>
</dbReference>
<dbReference type="CDD" id="cd00082">
    <property type="entry name" value="HisKA"/>
    <property type="match status" value="1"/>
</dbReference>
<feature type="domain" description="PAC" evidence="11">
    <location>
        <begin position="361"/>
        <end position="411"/>
    </location>
</feature>
<dbReference type="InterPro" id="IPR003661">
    <property type="entry name" value="HisK_dim/P_dom"/>
</dbReference>
<dbReference type="InterPro" id="IPR005467">
    <property type="entry name" value="His_kinase_dom"/>
</dbReference>
<dbReference type="InterPro" id="IPR013767">
    <property type="entry name" value="PAS_fold"/>
</dbReference>
<dbReference type="SMART" id="SM00091">
    <property type="entry name" value="PAS"/>
    <property type="match status" value="3"/>
</dbReference>
<dbReference type="Pfam" id="PF00989">
    <property type="entry name" value="PAS"/>
    <property type="match status" value="1"/>
</dbReference>
<keyword evidence="5" id="KW-0547">Nucleotide-binding</keyword>
<evidence type="ECO:0000259" key="10">
    <source>
        <dbReference type="PROSITE" id="PS50112"/>
    </source>
</evidence>
<dbReference type="PANTHER" id="PTHR43065">
    <property type="entry name" value="SENSOR HISTIDINE KINASE"/>
    <property type="match status" value="1"/>
</dbReference>
<dbReference type="PROSITE" id="PS50109">
    <property type="entry name" value="HIS_KIN"/>
    <property type="match status" value="1"/>
</dbReference>
<proteinExistence type="predicted"/>
<evidence type="ECO:0000313" key="12">
    <source>
        <dbReference type="EMBL" id="UOR13942.1"/>
    </source>
</evidence>
<reference evidence="12" key="1">
    <citation type="submission" date="2022-04" db="EMBL/GenBank/DDBJ databases">
        <title>Halobacillus sp. isolated from saltern.</title>
        <authorList>
            <person name="Won M."/>
            <person name="Lee C.-M."/>
            <person name="Woen H.-Y."/>
            <person name="Kwon S.-W."/>
        </authorList>
    </citation>
    <scope>NUCLEOTIDE SEQUENCE</scope>
    <source>
        <strain evidence="12">SSHM10-5</strain>
    </source>
</reference>
<dbReference type="Pfam" id="PF00512">
    <property type="entry name" value="HisKA"/>
    <property type="match status" value="1"/>
</dbReference>
<dbReference type="Gene3D" id="3.30.565.10">
    <property type="entry name" value="Histidine kinase-like ATPase, C-terminal domain"/>
    <property type="match status" value="1"/>
</dbReference>
<dbReference type="InterPro" id="IPR003594">
    <property type="entry name" value="HATPase_dom"/>
</dbReference>
<dbReference type="SMART" id="SM00387">
    <property type="entry name" value="HATPase_c"/>
    <property type="match status" value="1"/>
</dbReference>
<comment type="catalytic activity">
    <reaction evidence="1">
        <text>ATP + protein L-histidine = ADP + protein N-phospho-L-histidine.</text>
        <dbReference type="EC" id="2.7.13.3"/>
    </reaction>
</comment>
<dbReference type="RefSeq" id="WP_245035910.1">
    <property type="nucleotide sequence ID" value="NZ_CP095075.1"/>
</dbReference>
<dbReference type="SMART" id="SM00086">
    <property type="entry name" value="PAC"/>
    <property type="match status" value="1"/>
</dbReference>
<dbReference type="PROSITE" id="PS50113">
    <property type="entry name" value="PAC"/>
    <property type="match status" value="1"/>
</dbReference>
<keyword evidence="8" id="KW-0902">Two-component regulatory system</keyword>
<evidence type="ECO:0000259" key="11">
    <source>
        <dbReference type="PROSITE" id="PS50113"/>
    </source>
</evidence>
<dbReference type="SMART" id="SM00388">
    <property type="entry name" value="HisKA"/>
    <property type="match status" value="1"/>
</dbReference>
<evidence type="ECO:0000256" key="7">
    <source>
        <dbReference type="ARBA" id="ARBA00022840"/>
    </source>
</evidence>
<dbReference type="InterPro" id="IPR004358">
    <property type="entry name" value="Sig_transdc_His_kin-like_C"/>
</dbReference>
<dbReference type="Gene3D" id="1.10.287.130">
    <property type="match status" value="1"/>
</dbReference>
<dbReference type="Pfam" id="PF02518">
    <property type="entry name" value="HATPase_c"/>
    <property type="match status" value="1"/>
</dbReference>
<keyword evidence="4" id="KW-0808">Transferase</keyword>
<evidence type="ECO:0000256" key="4">
    <source>
        <dbReference type="ARBA" id="ARBA00022679"/>
    </source>
</evidence>
<feature type="domain" description="PAS" evidence="10">
    <location>
        <begin position="287"/>
        <end position="360"/>
    </location>
</feature>
<dbReference type="InterPro" id="IPR036890">
    <property type="entry name" value="HATPase_C_sf"/>
</dbReference>
<keyword evidence="3" id="KW-0597">Phosphoprotein</keyword>
<dbReference type="SUPFAM" id="SSF55785">
    <property type="entry name" value="PYP-like sensor domain (PAS domain)"/>
    <property type="match status" value="2"/>
</dbReference>
<dbReference type="NCBIfam" id="TIGR00229">
    <property type="entry name" value="sensory_box"/>
    <property type="match status" value="2"/>
</dbReference>
<dbReference type="Gene3D" id="3.30.450.20">
    <property type="entry name" value="PAS domain"/>
    <property type="match status" value="2"/>
</dbReference>
<feature type="domain" description="Histidine kinase" evidence="9">
    <location>
        <begin position="424"/>
        <end position="627"/>
    </location>
</feature>
<evidence type="ECO:0000256" key="5">
    <source>
        <dbReference type="ARBA" id="ARBA00022741"/>
    </source>
</evidence>
<evidence type="ECO:0000256" key="6">
    <source>
        <dbReference type="ARBA" id="ARBA00022777"/>
    </source>
</evidence>
<dbReference type="SUPFAM" id="SSF55874">
    <property type="entry name" value="ATPase domain of HSP90 chaperone/DNA topoisomerase II/histidine kinase"/>
    <property type="match status" value="1"/>
</dbReference>
<dbReference type="CDD" id="cd00130">
    <property type="entry name" value="PAS"/>
    <property type="match status" value="2"/>
</dbReference>
<dbReference type="EC" id="2.7.13.3" evidence="2"/>
<dbReference type="SUPFAM" id="SSF47384">
    <property type="entry name" value="Homodimeric domain of signal transducing histidine kinase"/>
    <property type="match status" value="1"/>
</dbReference>
<dbReference type="PANTHER" id="PTHR43065:SF10">
    <property type="entry name" value="PEROXIDE STRESS-ACTIVATED HISTIDINE KINASE MAK3"/>
    <property type="match status" value="1"/>
</dbReference>
<dbReference type="PROSITE" id="PS50112">
    <property type="entry name" value="PAS"/>
    <property type="match status" value="2"/>
</dbReference>
<evidence type="ECO:0000259" key="9">
    <source>
        <dbReference type="PROSITE" id="PS50109"/>
    </source>
</evidence>
<dbReference type="InterPro" id="IPR000014">
    <property type="entry name" value="PAS"/>
</dbReference>
<accession>A0ABY4HGB5</accession>
<dbReference type="InterPro" id="IPR013655">
    <property type="entry name" value="PAS_fold_3"/>
</dbReference>
<evidence type="ECO:0000256" key="2">
    <source>
        <dbReference type="ARBA" id="ARBA00012438"/>
    </source>
</evidence>
<feature type="domain" description="PAS" evidence="10">
    <location>
        <begin position="170"/>
        <end position="240"/>
    </location>
</feature>
<name>A0ABY4HGB5_9BACI</name>
<gene>
    <name evidence="12" type="ORF">MUO15_08100</name>
</gene>
<keyword evidence="6" id="KW-0418">Kinase</keyword>
<protein>
    <recommendedName>
        <fullName evidence="2">histidine kinase</fullName>
        <ecNumber evidence="2">2.7.13.3</ecNumber>
    </recommendedName>
</protein>
<dbReference type="InterPro" id="IPR000700">
    <property type="entry name" value="PAS-assoc_C"/>
</dbReference>
<sequence>MTRERYSDHVHSGEMLDILEASGTPACLINVHYQTVALNDEMRKALQLDQTHFSLCEWFSLFRSSNRPDIHQMIYQSSQTEEVDFSVDMRVANEYRIFICKIFHLKNDQRALIFPNSQVHAGNSSSLQGDEELLQKDTDLSAHMTELPSNIAFHQTILTDQLATNQVSPEKELFSQVADHFPHGLAMVNNNWELIYANDKMEKLTGLSYHMNLNKKLWDVVSADDHSDFFQHCLRAMDTQETVELEGDLNKYDLTVKLTILPTTQGLTIIGQDITLYKQQLLALQASEKRFSILANNINDVFWICDTEFQKIHYVSPAFNEMFGMKRREILASWSSLENIVHMNDYNKILSAFSVMKQQKHQVEYRITTTSGEEKWIRTQGFPIISEGNEYIIGTHQDITKYKEMGQLKEKSQQLSTITQMAAGVAHEIKNPLTAIKGFLQIGAVNPDLRDNYYEIILDEVNRIESIVQDFMMLSKPKSSIQLEKIDIEEVVSYVLRLLDPEATGKNVDLSFTCDIVEKSFESEPKRLKQILLNLASNAIDATEEDGDIRVAAYNKGDELVLSVKDDGQGLSDQQLAKLGEPFFTTKEKGTGLGVMVTKKMVTDLNGTIAYQSELGKGTCVTVCLPY</sequence>
<dbReference type="GO" id="GO:0005524">
    <property type="term" value="F:ATP binding"/>
    <property type="evidence" value="ECO:0007669"/>
    <property type="project" value="UniProtKB-KW"/>
</dbReference>
<organism evidence="12 13">
    <name type="scientific">Halobacillus amylolyticus</name>
    <dbReference type="NCBI Taxonomy" id="2932259"/>
    <lineage>
        <taxon>Bacteria</taxon>
        <taxon>Bacillati</taxon>
        <taxon>Bacillota</taxon>
        <taxon>Bacilli</taxon>
        <taxon>Bacillales</taxon>
        <taxon>Bacillaceae</taxon>
        <taxon>Halobacillus</taxon>
    </lineage>
</organism>
<evidence type="ECO:0000256" key="8">
    <source>
        <dbReference type="ARBA" id="ARBA00023012"/>
    </source>
</evidence>
<dbReference type="CDD" id="cd00075">
    <property type="entry name" value="HATPase"/>
    <property type="match status" value="1"/>
</dbReference>
<evidence type="ECO:0000256" key="3">
    <source>
        <dbReference type="ARBA" id="ARBA00022553"/>
    </source>
</evidence>
<dbReference type="Proteomes" id="UP000830326">
    <property type="component" value="Chromosome"/>
</dbReference>
<keyword evidence="7 12" id="KW-0067">ATP-binding</keyword>
<evidence type="ECO:0000313" key="13">
    <source>
        <dbReference type="Proteomes" id="UP000830326"/>
    </source>
</evidence>
<dbReference type="PRINTS" id="PR00344">
    <property type="entry name" value="BCTRLSENSOR"/>
</dbReference>
<evidence type="ECO:0000256" key="1">
    <source>
        <dbReference type="ARBA" id="ARBA00000085"/>
    </source>
</evidence>
<dbReference type="Pfam" id="PF08447">
    <property type="entry name" value="PAS_3"/>
    <property type="match status" value="1"/>
</dbReference>
<keyword evidence="13" id="KW-1185">Reference proteome</keyword>